<evidence type="ECO:0000313" key="4">
    <source>
        <dbReference type="EMBL" id="ARN73735.1"/>
    </source>
</evidence>
<dbReference type="PANTHER" id="PTHR46663:SF2">
    <property type="entry name" value="GGDEF DOMAIN-CONTAINING PROTEIN"/>
    <property type="match status" value="1"/>
</dbReference>
<feature type="transmembrane region" description="Helical" evidence="2">
    <location>
        <begin position="177"/>
        <end position="196"/>
    </location>
</feature>
<feature type="transmembrane region" description="Helical" evidence="2">
    <location>
        <begin position="63"/>
        <end position="83"/>
    </location>
</feature>
<feature type="transmembrane region" description="Helical" evidence="2">
    <location>
        <begin position="32"/>
        <end position="51"/>
    </location>
</feature>
<comment type="cofactor">
    <cofactor evidence="1">
        <name>Mg(2+)</name>
        <dbReference type="ChEBI" id="CHEBI:18420"/>
    </cofactor>
</comment>
<dbReference type="Gene3D" id="3.30.70.270">
    <property type="match status" value="1"/>
</dbReference>
<keyword evidence="2" id="KW-0812">Transmembrane</keyword>
<dbReference type="Pfam" id="PF00990">
    <property type="entry name" value="GGDEF"/>
    <property type="match status" value="1"/>
</dbReference>
<dbReference type="RefSeq" id="WP_085757851.1">
    <property type="nucleotide sequence ID" value="NZ_CP019343.1"/>
</dbReference>
<evidence type="ECO:0000313" key="5">
    <source>
        <dbReference type="Proteomes" id="UP000193450"/>
    </source>
</evidence>
<dbReference type="InterPro" id="IPR029787">
    <property type="entry name" value="Nucleotide_cyclase"/>
</dbReference>
<dbReference type="KEGG" id="osg:BST96_06170"/>
<feature type="domain" description="GGDEF" evidence="3">
    <location>
        <begin position="246"/>
        <end position="380"/>
    </location>
</feature>
<keyword evidence="5" id="KW-1185">Reference proteome</keyword>
<dbReference type="Proteomes" id="UP000193450">
    <property type="component" value="Chromosome"/>
</dbReference>
<dbReference type="GO" id="GO:0003824">
    <property type="term" value="F:catalytic activity"/>
    <property type="evidence" value="ECO:0007669"/>
    <property type="project" value="UniProtKB-ARBA"/>
</dbReference>
<accession>A0A1X9NCU8</accession>
<dbReference type="FunFam" id="3.30.70.270:FF:000001">
    <property type="entry name" value="Diguanylate cyclase domain protein"/>
    <property type="match status" value="1"/>
</dbReference>
<dbReference type="PANTHER" id="PTHR46663">
    <property type="entry name" value="DIGUANYLATE CYCLASE DGCT-RELATED"/>
    <property type="match status" value="1"/>
</dbReference>
<dbReference type="STRING" id="716816.BST96_06170"/>
<dbReference type="SUPFAM" id="SSF55073">
    <property type="entry name" value="Nucleotide cyclase"/>
    <property type="match status" value="1"/>
</dbReference>
<dbReference type="InterPro" id="IPR000160">
    <property type="entry name" value="GGDEF_dom"/>
</dbReference>
<dbReference type="AlphaFoldDB" id="A0A1X9NCU8"/>
<dbReference type="NCBIfam" id="TIGR00254">
    <property type="entry name" value="GGDEF"/>
    <property type="match status" value="1"/>
</dbReference>
<dbReference type="CDD" id="cd01949">
    <property type="entry name" value="GGDEF"/>
    <property type="match status" value="1"/>
</dbReference>
<dbReference type="PROSITE" id="PS50887">
    <property type="entry name" value="GGDEF"/>
    <property type="match status" value="1"/>
</dbReference>
<sequence length="388" mass="43121">MSIKNSVLFLPLDYFALPPFEGDSLQLSRARALVGANLFIALLMIIGVLFIYAADSLGDMGNLFIWSLIVPGFIVNGLVPFTLRRTGWLSLCQHVTLLITFAAIVIGICTSGGPVLASNNQLMVMQAALSLFLLGIRGGLIWSAIVLLTQSFLYYLFVSGVDFPNIQPPEAATAGAIFNWFLAFCAIVSLILLIELSRDQLEFQRNNEQEKLRYMATHDGLTKLANRSLFEERLKAAIDQSESNDSKVLLLYLDLDKFKPINDEWGHDMGDRVLKIVAARLKATTRECDTVARLGGDEFAVVLPNLVKDISVNKLTESIYDRITQPINLHGKHFNIGCSIGICSYPESANSSEQLWQQADAAMYIAKKKSARWHIHNISDMKIADFRS</sequence>
<dbReference type="OrthoDB" id="9812358at2"/>
<gene>
    <name evidence="4" type="ORF">BST96_06170</name>
</gene>
<organism evidence="4 5">
    <name type="scientific">Oceanicoccus sagamiensis</name>
    <dbReference type="NCBI Taxonomy" id="716816"/>
    <lineage>
        <taxon>Bacteria</taxon>
        <taxon>Pseudomonadati</taxon>
        <taxon>Pseudomonadota</taxon>
        <taxon>Gammaproteobacteria</taxon>
        <taxon>Cellvibrionales</taxon>
        <taxon>Spongiibacteraceae</taxon>
        <taxon>Oceanicoccus</taxon>
    </lineage>
</organism>
<dbReference type="InterPro" id="IPR043128">
    <property type="entry name" value="Rev_trsase/Diguanyl_cyclase"/>
</dbReference>
<feature type="transmembrane region" description="Helical" evidence="2">
    <location>
        <begin position="95"/>
        <end position="117"/>
    </location>
</feature>
<keyword evidence="2" id="KW-0472">Membrane</keyword>
<dbReference type="SMART" id="SM00267">
    <property type="entry name" value="GGDEF"/>
    <property type="match status" value="1"/>
</dbReference>
<proteinExistence type="predicted"/>
<dbReference type="EMBL" id="CP019343">
    <property type="protein sequence ID" value="ARN73735.1"/>
    <property type="molecule type" value="Genomic_DNA"/>
</dbReference>
<name>A0A1X9NCU8_9GAMM</name>
<evidence type="ECO:0000259" key="3">
    <source>
        <dbReference type="PROSITE" id="PS50887"/>
    </source>
</evidence>
<protein>
    <recommendedName>
        <fullName evidence="3">GGDEF domain-containing protein</fullName>
    </recommendedName>
</protein>
<keyword evidence="2" id="KW-1133">Transmembrane helix</keyword>
<evidence type="ECO:0000256" key="2">
    <source>
        <dbReference type="SAM" id="Phobius"/>
    </source>
</evidence>
<feature type="transmembrane region" description="Helical" evidence="2">
    <location>
        <begin position="129"/>
        <end position="157"/>
    </location>
</feature>
<dbReference type="InterPro" id="IPR052163">
    <property type="entry name" value="DGC-Regulatory_Protein"/>
</dbReference>
<reference evidence="4 5" key="1">
    <citation type="submission" date="2016-11" db="EMBL/GenBank/DDBJ databases">
        <title>Trade-off between light-utilization and light-protection in marine flavobacteria.</title>
        <authorList>
            <person name="Kumagai Y."/>
        </authorList>
    </citation>
    <scope>NUCLEOTIDE SEQUENCE [LARGE SCALE GENOMIC DNA]</scope>
    <source>
        <strain evidence="4 5">NBRC 107125</strain>
    </source>
</reference>
<evidence type="ECO:0000256" key="1">
    <source>
        <dbReference type="ARBA" id="ARBA00001946"/>
    </source>
</evidence>